<keyword evidence="1" id="KW-1133">Transmembrane helix</keyword>
<accession>U5QGK9</accession>
<dbReference type="STRING" id="1183438.GKIL_1762"/>
<keyword evidence="1" id="KW-0472">Membrane</keyword>
<dbReference type="RefSeq" id="WP_023173131.1">
    <property type="nucleotide sequence ID" value="NC_022600.1"/>
</dbReference>
<dbReference type="OrthoDB" id="489858at2"/>
<reference evidence="3 4" key="1">
    <citation type="journal article" date="2013" name="PLoS ONE">
        <title>Cultivation and Complete Genome Sequencing of Gloeobacter kilaueensis sp. nov., from a Lava Cave in Kilauea Caldera, Hawai'i.</title>
        <authorList>
            <person name="Saw J.H."/>
            <person name="Schatz M."/>
            <person name="Brown M.V."/>
            <person name="Kunkel D.D."/>
            <person name="Foster J.S."/>
            <person name="Shick H."/>
            <person name="Christensen S."/>
            <person name="Hou S."/>
            <person name="Wan X."/>
            <person name="Donachie S.P."/>
        </authorList>
    </citation>
    <scope>NUCLEOTIDE SEQUENCE [LARGE SCALE GENOMIC DNA]</scope>
    <source>
        <strain evidence="4">JS</strain>
    </source>
</reference>
<sequence length="209" mass="23478">MPNQAGQNVQKLAIRRRNQALGLGICAFCLVLISLAILVFNSGLLSLAALPLIGSAYFAWRSRQLIRQVARAKKGAQAERQVARLLESLPGGWQLSFGERYPVVGDIDALVIAPDKRAWCIDVKSHRGTVLLRSGQLWRVDFQGNERRFEKDFIASAKTQARLASARKKLRVRPIIVFSAARVQTPRIVERVAILEMSELLNYLHNDHR</sequence>
<dbReference type="Proteomes" id="UP000017396">
    <property type="component" value="Chromosome"/>
</dbReference>
<evidence type="ECO:0000256" key="1">
    <source>
        <dbReference type="SAM" id="Phobius"/>
    </source>
</evidence>
<dbReference type="EMBL" id="CP003587">
    <property type="protein sequence ID" value="AGY58008.1"/>
    <property type="molecule type" value="Genomic_DNA"/>
</dbReference>
<dbReference type="KEGG" id="glj:GKIL_1762"/>
<evidence type="ECO:0000259" key="2">
    <source>
        <dbReference type="Pfam" id="PF08378"/>
    </source>
</evidence>
<protein>
    <recommendedName>
        <fullName evidence="2">NERD domain-containing protein</fullName>
    </recommendedName>
</protein>
<evidence type="ECO:0000313" key="4">
    <source>
        <dbReference type="Proteomes" id="UP000017396"/>
    </source>
</evidence>
<dbReference type="InterPro" id="IPR011528">
    <property type="entry name" value="NERD"/>
</dbReference>
<keyword evidence="4" id="KW-1185">Reference proteome</keyword>
<proteinExistence type="predicted"/>
<evidence type="ECO:0000313" key="3">
    <source>
        <dbReference type="EMBL" id="AGY58008.1"/>
    </source>
</evidence>
<feature type="transmembrane region" description="Helical" evidence="1">
    <location>
        <begin position="44"/>
        <end position="60"/>
    </location>
</feature>
<feature type="domain" description="NERD" evidence="2">
    <location>
        <begin position="74"/>
        <end position="179"/>
    </location>
</feature>
<organism evidence="3 4">
    <name type="scientific">Gloeobacter kilaueensis (strain ATCC BAA-2537 / CCAP 1431/1 / ULC 316 / JS1)</name>
    <dbReference type="NCBI Taxonomy" id="1183438"/>
    <lineage>
        <taxon>Bacteria</taxon>
        <taxon>Bacillati</taxon>
        <taxon>Cyanobacteriota</taxon>
        <taxon>Cyanophyceae</taxon>
        <taxon>Gloeobacterales</taxon>
        <taxon>Gloeobacteraceae</taxon>
        <taxon>Gloeobacter</taxon>
    </lineage>
</organism>
<name>U5QGK9_GLOK1</name>
<dbReference type="Pfam" id="PF08378">
    <property type="entry name" value="NERD"/>
    <property type="match status" value="1"/>
</dbReference>
<feature type="transmembrane region" description="Helical" evidence="1">
    <location>
        <begin position="20"/>
        <end position="38"/>
    </location>
</feature>
<keyword evidence="1" id="KW-0812">Transmembrane</keyword>
<dbReference type="eggNOG" id="ENOG5032RKI">
    <property type="taxonomic scope" value="Bacteria"/>
</dbReference>
<gene>
    <name evidence="3" type="ORF">GKIL_1762</name>
</gene>
<dbReference type="HOGENOM" id="CLU_108956_0_0_3"/>
<dbReference type="AlphaFoldDB" id="U5QGK9"/>